<dbReference type="Gene3D" id="1.20.120.450">
    <property type="entry name" value="dinb family like domain"/>
    <property type="match status" value="1"/>
</dbReference>
<evidence type="ECO:0000256" key="1">
    <source>
        <dbReference type="SAM" id="MobiDB-lite"/>
    </source>
</evidence>
<dbReference type="RefSeq" id="WP_380841241.1">
    <property type="nucleotide sequence ID" value="NZ_JBHSFP010000010.1"/>
</dbReference>
<comment type="caution">
    <text evidence="2">The sequence shown here is derived from an EMBL/GenBank/DDBJ whole genome shotgun (WGS) entry which is preliminary data.</text>
</comment>
<organism evidence="2 3">
    <name type="scientific">Sphaerisporangium dianthi</name>
    <dbReference type="NCBI Taxonomy" id="1436120"/>
    <lineage>
        <taxon>Bacteria</taxon>
        <taxon>Bacillati</taxon>
        <taxon>Actinomycetota</taxon>
        <taxon>Actinomycetes</taxon>
        <taxon>Streptosporangiales</taxon>
        <taxon>Streptosporangiaceae</taxon>
        <taxon>Sphaerisporangium</taxon>
    </lineage>
</organism>
<sequence>MSRSAEAGPSVSPSAAPPAVTADDLDQAVHLVLGVLGGAPADAWDRKAGSLEWDCWETIQHLSDDFFSYALRLGRRTPALDHSPPLLWESRRPGGPQSAFRADRSAGPEGLLQVLEACGGLLAAVVRTRPPHVRAYHVYGASDPAGFAAMGIVEALVHTHDVAGGLGFAWNPPADLCARVLARLFPEIPATGDPWPCLLWATGRGELPGRPRLTTWRWYGAPLA</sequence>
<proteinExistence type="predicted"/>
<dbReference type="SUPFAM" id="SSF109854">
    <property type="entry name" value="DinB/YfiT-like putative metalloenzymes"/>
    <property type="match status" value="1"/>
</dbReference>
<feature type="region of interest" description="Disordered" evidence="1">
    <location>
        <begin position="82"/>
        <end position="103"/>
    </location>
</feature>
<gene>
    <name evidence="2" type="ORF">ACFO60_16760</name>
</gene>
<reference evidence="3" key="1">
    <citation type="journal article" date="2019" name="Int. J. Syst. Evol. Microbiol.">
        <title>The Global Catalogue of Microorganisms (GCM) 10K type strain sequencing project: providing services to taxonomists for standard genome sequencing and annotation.</title>
        <authorList>
            <consortium name="The Broad Institute Genomics Platform"/>
            <consortium name="The Broad Institute Genome Sequencing Center for Infectious Disease"/>
            <person name="Wu L."/>
            <person name="Ma J."/>
        </authorList>
    </citation>
    <scope>NUCLEOTIDE SEQUENCE [LARGE SCALE GENOMIC DNA]</scope>
    <source>
        <strain evidence="3">CGMCC 4.7132</strain>
    </source>
</reference>
<dbReference type="Proteomes" id="UP001596004">
    <property type="component" value="Unassembled WGS sequence"/>
</dbReference>
<dbReference type="InterPro" id="IPR034660">
    <property type="entry name" value="DinB/YfiT-like"/>
</dbReference>
<keyword evidence="3" id="KW-1185">Reference proteome</keyword>
<protein>
    <recommendedName>
        <fullName evidence="4">Mycothiol-dependent maleylpyruvate isomerase metal-binding domain-containing protein</fullName>
    </recommendedName>
</protein>
<dbReference type="EMBL" id="JBHSFP010000010">
    <property type="protein sequence ID" value="MFC4532426.1"/>
    <property type="molecule type" value="Genomic_DNA"/>
</dbReference>
<evidence type="ECO:0008006" key="4">
    <source>
        <dbReference type="Google" id="ProtNLM"/>
    </source>
</evidence>
<evidence type="ECO:0000313" key="2">
    <source>
        <dbReference type="EMBL" id="MFC4532426.1"/>
    </source>
</evidence>
<name>A0ABV9CHK0_9ACTN</name>
<evidence type="ECO:0000313" key="3">
    <source>
        <dbReference type="Proteomes" id="UP001596004"/>
    </source>
</evidence>
<accession>A0ABV9CHK0</accession>